<dbReference type="NCBIfam" id="TIGR00331">
    <property type="entry name" value="hrcA"/>
    <property type="match status" value="1"/>
</dbReference>
<dbReference type="PANTHER" id="PTHR34824:SF1">
    <property type="entry name" value="HEAT-INDUCIBLE TRANSCRIPTION REPRESSOR HRCA"/>
    <property type="match status" value="1"/>
</dbReference>
<dbReference type="InterPro" id="IPR021153">
    <property type="entry name" value="HrcA_C"/>
</dbReference>
<dbReference type="InterPro" id="IPR036390">
    <property type="entry name" value="WH_DNA-bd_sf"/>
</dbReference>
<evidence type="ECO:0000313" key="7">
    <source>
        <dbReference type="EMBL" id="REI40731.1"/>
    </source>
</evidence>
<dbReference type="Gene3D" id="3.30.390.60">
    <property type="entry name" value="Heat-inducible transcription repressor hrca homolog, domain 3"/>
    <property type="match status" value="1"/>
</dbReference>
<comment type="function">
    <text evidence="5">Negative regulator of class I heat shock genes (grpE-dnaK-dnaJ and groELS operons). Prevents heat-shock induction of these operons.</text>
</comment>
<dbReference type="Proteomes" id="UP000263486">
    <property type="component" value="Unassembled WGS sequence"/>
</dbReference>
<dbReference type="InterPro" id="IPR029016">
    <property type="entry name" value="GAF-like_dom_sf"/>
</dbReference>
<dbReference type="SUPFAM" id="SSF55781">
    <property type="entry name" value="GAF domain-like"/>
    <property type="match status" value="1"/>
</dbReference>
<evidence type="ECO:0000256" key="4">
    <source>
        <dbReference type="ARBA" id="ARBA00023163"/>
    </source>
</evidence>
<dbReference type="InterPro" id="IPR002571">
    <property type="entry name" value="HrcA"/>
</dbReference>
<keyword evidence="2 5" id="KW-0805">Transcription regulation</keyword>
<keyword evidence="4 5" id="KW-0804">Transcription</keyword>
<comment type="similarity">
    <text evidence="5">Belongs to the HrcA family.</text>
</comment>
<dbReference type="PANTHER" id="PTHR34824">
    <property type="entry name" value="HEAT-INDUCIBLE TRANSCRIPTION REPRESSOR HRCA"/>
    <property type="match status" value="1"/>
</dbReference>
<evidence type="ECO:0000256" key="5">
    <source>
        <dbReference type="HAMAP-Rule" id="MF_00081"/>
    </source>
</evidence>
<dbReference type="InterPro" id="IPR023120">
    <property type="entry name" value="WHTH_transcript_rep_HrcA_IDD"/>
</dbReference>
<reference evidence="7 8" key="1">
    <citation type="submission" date="2018-08" db="EMBL/GenBank/DDBJ databases">
        <title>Draft genome sequence of Psychrilyobacter sp. strain SD5 isolated from Black Sea water.</title>
        <authorList>
            <person name="Yadav S."/>
            <person name="Villanueva L."/>
            <person name="Damste J.S.S."/>
        </authorList>
    </citation>
    <scope>NUCLEOTIDE SEQUENCE [LARGE SCALE GENOMIC DNA]</scope>
    <source>
        <strain evidence="7 8">SD5</strain>
    </source>
</reference>
<keyword evidence="8" id="KW-1185">Reference proteome</keyword>
<evidence type="ECO:0000256" key="1">
    <source>
        <dbReference type="ARBA" id="ARBA00022491"/>
    </source>
</evidence>
<accession>A0ABX9KGE0</accession>
<evidence type="ECO:0000313" key="8">
    <source>
        <dbReference type="Proteomes" id="UP000263486"/>
    </source>
</evidence>
<protein>
    <recommendedName>
        <fullName evidence="5">Heat-inducible transcription repressor HrcA</fullName>
    </recommendedName>
</protein>
<dbReference type="Gene3D" id="3.30.450.40">
    <property type="match status" value="1"/>
</dbReference>
<dbReference type="Pfam" id="PF01628">
    <property type="entry name" value="HrcA"/>
    <property type="match status" value="1"/>
</dbReference>
<evidence type="ECO:0000259" key="6">
    <source>
        <dbReference type="Pfam" id="PF01628"/>
    </source>
</evidence>
<name>A0ABX9KGE0_9FUSO</name>
<feature type="domain" description="Heat-inducible transcription repressor HrcA C-terminal" evidence="6">
    <location>
        <begin position="105"/>
        <end position="316"/>
    </location>
</feature>
<keyword evidence="1 5" id="KW-0678">Repressor</keyword>
<dbReference type="PIRSF" id="PIRSF005485">
    <property type="entry name" value="HrcA"/>
    <property type="match status" value="1"/>
</dbReference>
<evidence type="ECO:0000256" key="3">
    <source>
        <dbReference type="ARBA" id="ARBA00023016"/>
    </source>
</evidence>
<gene>
    <name evidence="5 7" type="primary">hrcA</name>
    <name evidence="7" type="ORF">DYH56_09615</name>
</gene>
<dbReference type="HAMAP" id="MF_00081">
    <property type="entry name" value="HrcA"/>
    <property type="match status" value="1"/>
</dbReference>
<dbReference type="RefSeq" id="WP_114642652.1">
    <property type="nucleotide sequence ID" value="NZ_JAACIO010000018.1"/>
</dbReference>
<dbReference type="EMBL" id="QUAJ01000016">
    <property type="protein sequence ID" value="REI40731.1"/>
    <property type="molecule type" value="Genomic_DNA"/>
</dbReference>
<sequence>MITDREKLVLGAIIDYYLTSGGTIGSRTLVKKYNIEYSSATIRNVMADLEDLGYLSKTHTSSGRIPTDLGYKFYLSELLKIEKLSRQEMEKIHKIYEEKIGEFDGILKRTSNLLSKLTSYAGIVLEPSISRETIKKVELVHVNNYMAMAVIVMDDSTVRTRKIHFENPIDEVELKKICLKLNEKSSRGEVKTFEIENFVKEKGNPVLESISDKVYQDMEGEFFINGASTIFENKTVEEAKEALEIFNRRKGLDEIFKELISTREHKQGEVYVVFGDELNIKALKDFSFVYSFYKNGSSQGIIGVVGPKRMAYSKTVGLVEYVTKEVNNMINTALKKGENNE</sequence>
<organism evidence="7 8">
    <name type="scientific">Psychrilyobacter piezotolerans</name>
    <dbReference type="NCBI Taxonomy" id="2293438"/>
    <lineage>
        <taxon>Bacteria</taxon>
        <taxon>Fusobacteriati</taxon>
        <taxon>Fusobacteriota</taxon>
        <taxon>Fusobacteriia</taxon>
        <taxon>Fusobacteriales</taxon>
        <taxon>Fusobacteriaceae</taxon>
        <taxon>Psychrilyobacter</taxon>
    </lineage>
</organism>
<dbReference type="Gene3D" id="1.10.10.10">
    <property type="entry name" value="Winged helix-like DNA-binding domain superfamily/Winged helix DNA-binding domain"/>
    <property type="match status" value="1"/>
</dbReference>
<dbReference type="SUPFAM" id="SSF46785">
    <property type="entry name" value="Winged helix' DNA-binding domain"/>
    <property type="match status" value="1"/>
</dbReference>
<dbReference type="InterPro" id="IPR036388">
    <property type="entry name" value="WH-like_DNA-bd_sf"/>
</dbReference>
<proteinExistence type="inferred from homology"/>
<evidence type="ECO:0000256" key="2">
    <source>
        <dbReference type="ARBA" id="ARBA00023015"/>
    </source>
</evidence>
<keyword evidence="3 5" id="KW-0346">Stress response</keyword>
<comment type="caution">
    <text evidence="7">The sequence shown here is derived from an EMBL/GenBank/DDBJ whole genome shotgun (WGS) entry which is preliminary data.</text>
</comment>